<evidence type="ECO:0000256" key="2">
    <source>
        <dbReference type="ARBA" id="ARBA00023125"/>
    </source>
</evidence>
<dbReference type="PANTHER" id="PTHR30055:SF234">
    <property type="entry name" value="HTH-TYPE TRANSCRIPTIONAL REGULATOR BETI"/>
    <property type="match status" value="1"/>
</dbReference>
<evidence type="ECO:0000256" key="4">
    <source>
        <dbReference type="PROSITE-ProRule" id="PRU00335"/>
    </source>
</evidence>
<dbReference type="GO" id="GO:0000976">
    <property type="term" value="F:transcription cis-regulatory region binding"/>
    <property type="evidence" value="ECO:0007669"/>
    <property type="project" value="TreeGrafter"/>
</dbReference>
<accession>A0A937URV3</accession>
<dbReference type="EMBL" id="JAEACQ010000377">
    <property type="protein sequence ID" value="MBL7633224.1"/>
    <property type="molecule type" value="Genomic_DNA"/>
</dbReference>
<gene>
    <name evidence="6" type="ORF">I7412_39945</name>
</gene>
<dbReference type="Proteomes" id="UP000604475">
    <property type="component" value="Unassembled WGS sequence"/>
</dbReference>
<dbReference type="SUPFAM" id="SSF46689">
    <property type="entry name" value="Homeodomain-like"/>
    <property type="match status" value="1"/>
</dbReference>
<evidence type="ECO:0000313" key="6">
    <source>
        <dbReference type="EMBL" id="MBL7633224.1"/>
    </source>
</evidence>
<dbReference type="AlphaFoldDB" id="A0A937URV3"/>
<evidence type="ECO:0000313" key="7">
    <source>
        <dbReference type="Proteomes" id="UP000604475"/>
    </source>
</evidence>
<sequence>MTGEPAEWGQGDLGADWQRRVVGRSLRGAQRRSIDQGGRLVRAAAVVLERSNGQSLTVQEVADEAGQSLRTLYQYFSSKEDLLLAVFEEAVRLYVQLIRTAVEGFDDPVERLAGTLIAAARVPALHDRSGFDRGLSQLRLQLGQADPELLARAQAPVTSLLGELVEDAMAAAPERTLDTEAATFFLAAARTSFVMSSTLGNEYGVRVSDVIDLSVFCLGGLGLGRSREWHEWVDERLALSGEGRSILRRLAKGSSLARQ</sequence>
<protein>
    <submittedName>
        <fullName evidence="6">TetR/AcrR family transcriptional regulator</fullName>
    </submittedName>
</protein>
<evidence type="ECO:0000259" key="5">
    <source>
        <dbReference type="PROSITE" id="PS50977"/>
    </source>
</evidence>
<dbReference type="InterPro" id="IPR001647">
    <property type="entry name" value="HTH_TetR"/>
</dbReference>
<feature type="DNA-binding region" description="H-T-H motif" evidence="4">
    <location>
        <begin position="57"/>
        <end position="76"/>
    </location>
</feature>
<feature type="domain" description="HTH tetR-type" evidence="5">
    <location>
        <begin position="34"/>
        <end position="94"/>
    </location>
</feature>
<reference evidence="6" key="1">
    <citation type="submission" date="2020-12" db="EMBL/GenBank/DDBJ databases">
        <title>Genomic characterization of non-nitrogen-fixing Frankia strains.</title>
        <authorList>
            <person name="Carlos-Shanley C."/>
            <person name="Guerra T."/>
            <person name="Hahn D."/>
        </authorList>
    </citation>
    <scope>NUCLEOTIDE SEQUENCE</scope>
    <source>
        <strain evidence="6">CN6</strain>
    </source>
</reference>
<evidence type="ECO:0000256" key="3">
    <source>
        <dbReference type="ARBA" id="ARBA00023163"/>
    </source>
</evidence>
<keyword evidence="2 4" id="KW-0238">DNA-binding</keyword>
<keyword evidence="7" id="KW-1185">Reference proteome</keyword>
<dbReference type="GO" id="GO:0003700">
    <property type="term" value="F:DNA-binding transcription factor activity"/>
    <property type="evidence" value="ECO:0007669"/>
    <property type="project" value="TreeGrafter"/>
</dbReference>
<dbReference type="PROSITE" id="PS50977">
    <property type="entry name" value="HTH_TETR_2"/>
    <property type="match status" value="1"/>
</dbReference>
<keyword evidence="1" id="KW-0805">Transcription regulation</keyword>
<dbReference type="Gene3D" id="1.10.357.10">
    <property type="entry name" value="Tetracycline Repressor, domain 2"/>
    <property type="match status" value="1"/>
</dbReference>
<dbReference type="RefSeq" id="WP_203004588.1">
    <property type="nucleotide sequence ID" value="NZ_JADWYU010000141.1"/>
</dbReference>
<name>A0A937URV3_9ACTN</name>
<dbReference type="InterPro" id="IPR009057">
    <property type="entry name" value="Homeodomain-like_sf"/>
</dbReference>
<proteinExistence type="predicted"/>
<dbReference type="InterPro" id="IPR050109">
    <property type="entry name" value="HTH-type_TetR-like_transc_reg"/>
</dbReference>
<keyword evidence="3" id="KW-0804">Transcription</keyword>
<dbReference type="PANTHER" id="PTHR30055">
    <property type="entry name" value="HTH-TYPE TRANSCRIPTIONAL REGULATOR RUTR"/>
    <property type="match status" value="1"/>
</dbReference>
<dbReference type="Pfam" id="PF00440">
    <property type="entry name" value="TetR_N"/>
    <property type="match status" value="1"/>
</dbReference>
<comment type="caution">
    <text evidence="6">The sequence shown here is derived from an EMBL/GenBank/DDBJ whole genome shotgun (WGS) entry which is preliminary data.</text>
</comment>
<evidence type="ECO:0000256" key="1">
    <source>
        <dbReference type="ARBA" id="ARBA00023015"/>
    </source>
</evidence>
<dbReference type="Gene3D" id="1.10.10.60">
    <property type="entry name" value="Homeodomain-like"/>
    <property type="match status" value="1"/>
</dbReference>
<organism evidence="6 7">
    <name type="scientific">Frankia nepalensis</name>
    <dbReference type="NCBI Taxonomy" id="1836974"/>
    <lineage>
        <taxon>Bacteria</taxon>
        <taxon>Bacillati</taxon>
        <taxon>Actinomycetota</taxon>
        <taxon>Actinomycetes</taxon>
        <taxon>Frankiales</taxon>
        <taxon>Frankiaceae</taxon>
        <taxon>Frankia</taxon>
    </lineage>
</organism>